<feature type="transmembrane region" description="Helical" evidence="1">
    <location>
        <begin position="78"/>
        <end position="98"/>
    </location>
</feature>
<feature type="transmembrane region" description="Helical" evidence="1">
    <location>
        <begin position="139"/>
        <end position="159"/>
    </location>
</feature>
<protein>
    <submittedName>
        <fullName evidence="2">Putative membrane protein</fullName>
    </submittedName>
</protein>
<dbReference type="PANTHER" id="PTHR37308:SF1">
    <property type="entry name" value="POLYPRENYL-PHOSPHATE TRANSPORTER"/>
    <property type="match status" value="1"/>
</dbReference>
<feature type="transmembrane region" description="Helical" evidence="1">
    <location>
        <begin position="171"/>
        <end position="200"/>
    </location>
</feature>
<dbReference type="RefSeq" id="WP_141864536.1">
    <property type="nucleotide sequence ID" value="NZ_BAABAN010000016.1"/>
</dbReference>
<organism evidence="2 3">
    <name type="scientific">Enteractinococcus coprophilus</name>
    <dbReference type="NCBI Taxonomy" id="1027633"/>
    <lineage>
        <taxon>Bacteria</taxon>
        <taxon>Bacillati</taxon>
        <taxon>Actinomycetota</taxon>
        <taxon>Actinomycetes</taxon>
        <taxon>Micrococcales</taxon>
        <taxon>Micrococcaceae</taxon>
    </lineage>
</organism>
<sequence length="309" mass="33386">MTPTPQRKTSLIGNLIRGVLIGIVETIPGISGGTVALVVGIYQQLIESASALIHWGLSLIRGRRDDAREYWSHISWRLLIPLGLGMVAAVFTIAGPVVNLYETYPERMRSLFFGMVAASVMVPLLMVRDDVTYRNKRLGWRHLVMFLAGAVVAFVVLSLPATLALEPHWYIVLPAAAIAVSALVLPGLSGSLVLLTLGLYEPTLRAVETLDLGYLGVFLAGLALGAVVIVQCMKWLLEHHHATTLIILSGIMIGALRALWPYQNDDGALQPIDGGLGLNILLAIIGAAVVTTMVIADRKMSRRAPQPIH</sequence>
<dbReference type="InterPro" id="IPR007163">
    <property type="entry name" value="VCA0040-like"/>
</dbReference>
<feature type="transmembrane region" description="Helical" evidence="1">
    <location>
        <begin position="110"/>
        <end position="127"/>
    </location>
</feature>
<evidence type="ECO:0000256" key="1">
    <source>
        <dbReference type="SAM" id="Phobius"/>
    </source>
</evidence>
<feature type="transmembrane region" description="Helical" evidence="1">
    <location>
        <begin position="242"/>
        <end position="262"/>
    </location>
</feature>
<keyword evidence="1" id="KW-0812">Transmembrane</keyword>
<reference evidence="2 3" key="1">
    <citation type="submission" date="2019-06" db="EMBL/GenBank/DDBJ databases">
        <title>Sequencing the genomes of 1000 actinobacteria strains.</title>
        <authorList>
            <person name="Klenk H.-P."/>
        </authorList>
    </citation>
    <scope>NUCLEOTIDE SEQUENCE [LARGE SCALE GENOMIC DNA]</scope>
    <source>
        <strain evidence="2 3">DSM 24083</strain>
    </source>
</reference>
<dbReference type="Proteomes" id="UP000319746">
    <property type="component" value="Unassembled WGS sequence"/>
</dbReference>
<evidence type="ECO:0000313" key="2">
    <source>
        <dbReference type="EMBL" id="TQL74118.1"/>
    </source>
</evidence>
<comment type="caution">
    <text evidence="2">The sequence shown here is derived from an EMBL/GenBank/DDBJ whole genome shotgun (WGS) entry which is preliminary data.</text>
</comment>
<feature type="transmembrane region" description="Helical" evidence="1">
    <location>
        <begin position="212"/>
        <end position="230"/>
    </location>
</feature>
<feature type="transmembrane region" description="Helical" evidence="1">
    <location>
        <begin position="20"/>
        <end position="42"/>
    </location>
</feature>
<keyword evidence="1" id="KW-1133">Transmembrane helix</keyword>
<proteinExistence type="predicted"/>
<dbReference type="PANTHER" id="PTHR37308">
    <property type="entry name" value="INTEGRAL MEMBRANE PROTEIN"/>
    <property type="match status" value="1"/>
</dbReference>
<dbReference type="AlphaFoldDB" id="A0A543ANH8"/>
<evidence type="ECO:0000313" key="3">
    <source>
        <dbReference type="Proteomes" id="UP000319746"/>
    </source>
</evidence>
<dbReference type="OrthoDB" id="9793746at2"/>
<gene>
    <name evidence="2" type="ORF">FB556_0571</name>
</gene>
<name>A0A543ANH8_9MICC</name>
<accession>A0A543ANH8</accession>
<keyword evidence="3" id="KW-1185">Reference proteome</keyword>
<keyword evidence="1" id="KW-0472">Membrane</keyword>
<dbReference type="Pfam" id="PF04018">
    <property type="entry name" value="VCA0040-like"/>
    <property type="match status" value="1"/>
</dbReference>
<dbReference type="EMBL" id="VFOU01000001">
    <property type="protein sequence ID" value="TQL74118.1"/>
    <property type="molecule type" value="Genomic_DNA"/>
</dbReference>
<feature type="transmembrane region" description="Helical" evidence="1">
    <location>
        <begin position="274"/>
        <end position="296"/>
    </location>
</feature>